<dbReference type="EMBL" id="LAZR01000095">
    <property type="protein sequence ID" value="KKN92375.1"/>
    <property type="molecule type" value="Genomic_DNA"/>
</dbReference>
<proteinExistence type="predicted"/>
<reference evidence="1" key="1">
    <citation type="journal article" date="2015" name="Nature">
        <title>Complex archaea that bridge the gap between prokaryotes and eukaryotes.</title>
        <authorList>
            <person name="Spang A."/>
            <person name="Saw J.H."/>
            <person name="Jorgensen S.L."/>
            <person name="Zaremba-Niedzwiedzka K."/>
            <person name="Martijn J."/>
            <person name="Lind A.E."/>
            <person name="van Eijk R."/>
            <person name="Schleper C."/>
            <person name="Guy L."/>
            <person name="Ettema T.J."/>
        </authorList>
    </citation>
    <scope>NUCLEOTIDE SEQUENCE</scope>
</reference>
<name>A0A0F9UGN6_9ZZZZ</name>
<protein>
    <submittedName>
        <fullName evidence="1">Uncharacterized protein</fullName>
    </submittedName>
</protein>
<organism evidence="1">
    <name type="scientific">marine sediment metagenome</name>
    <dbReference type="NCBI Taxonomy" id="412755"/>
    <lineage>
        <taxon>unclassified sequences</taxon>
        <taxon>metagenomes</taxon>
        <taxon>ecological metagenomes</taxon>
    </lineage>
</organism>
<sequence>MGREEKAMKNKKLLHDYDIAISVVVDSEDIEEVEAYADDLMKDILGDDGVVASDWYNITPIRKCRPKEIT</sequence>
<dbReference type="AlphaFoldDB" id="A0A0F9UGN6"/>
<gene>
    <name evidence="1" type="ORF">LCGC14_0208660</name>
</gene>
<comment type="caution">
    <text evidence="1">The sequence shown here is derived from an EMBL/GenBank/DDBJ whole genome shotgun (WGS) entry which is preliminary data.</text>
</comment>
<evidence type="ECO:0000313" key="1">
    <source>
        <dbReference type="EMBL" id="KKN92375.1"/>
    </source>
</evidence>
<accession>A0A0F9UGN6</accession>